<evidence type="ECO:0000313" key="4">
    <source>
        <dbReference type="EMBL" id="OIR00160.1"/>
    </source>
</evidence>
<proteinExistence type="predicted"/>
<dbReference type="Gene3D" id="1.10.530.10">
    <property type="match status" value="1"/>
</dbReference>
<dbReference type="InterPro" id="IPR000726">
    <property type="entry name" value="Glyco_hydro_19_cat"/>
</dbReference>
<protein>
    <submittedName>
        <fullName evidence="4">Chitinase class I</fullName>
    </submittedName>
</protein>
<dbReference type="InterPro" id="IPR016283">
    <property type="entry name" value="Glyco_hydro_19"/>
</dbReference>
<evidence type="ECO:0000259" key="3">
    <source>
        <dbReference type="Pfam" id="PF00182"/>
    </source>
</evidence>
<sequence>MFRSIILFFISFLFICVNSFAQNIPLQKINSATNVSKYLNEKKWNKLFPNRFNISAYPDPSRINKPKKDFYSFGAFVRAAKMFPKFLSEGDAVTQRRELAAFLANISHETSGGWDDAQGGYYSWGLYYTDEKGCEKGCAFYSDTTKKKYLPVAGKSYHGRGPMQISWNYNYAQFSEAYFGNKDILLQHPEMINENPVLCFASAIWFWMTTQYPKPSCHDVICNKWIPNAKDSANGRLPGFGAVVNVINGGIECGENHSENTKYRYGFYNFFCDYLKVSVGDNAECSTQKRFGL</sequence>
<dbReference type="GO" id="GO:0006032">
    <property type="term" value="P:chitin catabolic process"/>
    <property type="evidence" value="ECO:0007669"/>
    <property type="project" value="InterPro"/>
</dbReference>
<dbReference type="Gene3D" id="3.30.20.10">
    <property type="entry name" value="Endochitinase, domain 2"/>
    <property type="match status" value="1"/>
</dbReference>
<evidence type="ECO:0000256" key="1">
    <source>
        <dbReference type="ARBA" id="ARBA00022821"/>
    </source>
</evidence>
<dbReference type="Pfam" id="PF00182">
    <property type="entry name" value="Glyco_hydro_19"/>
    <property type="match status" value="1"/>
</dbReference>
<evidence type="ECO:0000256" key="2">
    <source>
        <dbReference type="ARBA" id="ARBA00023157"/>
    </source>
</evidence>
<keyword evidence="1" id="KW-0611">Plant defense</keyword>
<dbReference type="AlphaFoldDB" id="A0A1J5S7W3"/>
<keyword evidence="2" id="KW-1015">Disulfide bond</keyword>
<dbReference type="SUPFAM" id="SSF53955">
    <property type="entry name" value="Lysozyme-like"/>
    <property type="match status" value="1"/>
</dbReference>
<reference evidence="4" key="1">
    <citation type="submission" date="2016-10" db="EMBL/GenBank/DDBJ databases">
        <title>Sequence of Gallionella enrichment culture.</title>
        <authorList>
            <person name="Poehlein A."/>
            <person name="Muehling M."/>
            <person name="Daniel R."/>
        </authorList>
    </citation>
    <scope>NUCLEOTIDE SEQUENCE</scope>
</reference>
<name>A0A1J5S7W3_9ZZZZ</name>
<organism evidence="4">
    <name type="scientific">mine drainage metagenome</name>
    <dbReference type="NCBI Taxonomy" id="410659"/>
    <lineage>
        <taxon>unclassified sequences</taxon>
        <taxon>metagenomes</taxon>
        <taxon>ecological metagenomes</taxon>
    </lineage>
</organism>
<accession>A0A1J5S7W3</accession>
<comment type="caution">
    <text evidence="4">The sequence shown here is derived from an EMBL/GenBank/DDBJ whole genome shotgun (WGS) entry which is preliminary data.</text>
</comment>
<dbReference type="PANTHER" id="PTHR22595:SF79">
    <property type="entry name" value="CHITINASE 12"/>
    <property type="match status" value="1"/>
</dbReference>
<dbReference type="PIRSF" id="PIRSF001060">
    <property type="entry name" value="Endochitinase"/>
    <property type="match status" value="1"/>
</dbReference>
<gene>
    <name evidence="4" type="ORF">GALL_178060</name>
</gene>
<dbReference type="GO" id="GO:0050832">
    <property type="term" value="P:defense response to fungus"/>
    <property type="evidence" value="ECO:0007669"/>
    <property type="project" value="UniProtKB-ARBA"/>
</dbReference>
<dbReference type="CDD" id="cd00325">
    <property type="entry name" value="chitinase_GH19"/>
    <property type="match status" value="1"/>
</dbReference>
<feature type="domain" description="Glycoside hydrolase family 19 catalytic" evidence="3">
    <location>
        <begin position="66"/>
        <end position="285"/>
    </location>
</feature>
<dbReference type="PANTHER" id="PTHR22595">
    <property type="entry name" value="CHITINASE-RELATED"/>
    <property type="match status" value="1"/>
</dbReference>
<dbReference type="EMBL" id="MLJW01000098">
    <property type="protein sequence ID" value="OIR00160.1"/>
    <property type="molecule type" value="Genomic_DNA"/>
</dbReference>
<dbReference type="GO" id="GO:0005975">
    <property type="term" value="P:carbohydrate metabolic process"/>
    <property type="evidence" value="ECO:0007669"/>
    <property type="project" value="InterPro"/>
</dbReference>
<dbReference type="InterPro" id="IPR023346">
    <property type="entry name" value="Lysozyme-like_dom_sf"/>
</dbReference>
<dbReference type="GO" id="GO:0016998">
    <property type="term" value="P:cell wall macromolecule catabolic process"/>
    <property type="evidence" value="ECO:0007669"/>
    <property type="project" value="InterPro"/>
</dbReference>
<dbReference type="GO" id="GO:0004568">
    <property type="term" value="F:chitinase activity"/>
    <property type="evidence" value="ECO:0007669"/>
    <property type="project" value="InterPro"/>
</dbReference>